<accession>A0A4Y9VNH9</accession>
<dbReference type="OrthoDB" id="5401788at2"/>
<evidence type="ECO:0000256" key="1">
    <source>
        <dbReference type="SAM" id="Phobius"/>
    </source>
</evidence>
<sequence>MAGITNKTLGTLRLQLCIAVMMSLSLFFSYIAAEGYDFNKLATLAKQRYGDEAANDFLELQQLTATLKNASESEKLSQINNFFNQKVMFADDANVWGQSDYWATPLESLGLHAGDCEDFSIAKYVFLKAVNIPNDKLRLTYVRAELLENNRKVVKAHMVLSYYATPQSEPLILDNLIPQISPASSRKDLSPVFSFNDKGLWVGNSAKPKSDSQSNLSRWRDVLARMRADGIE</sequence>
<feature type="transmembrane region" description="Helical" evidence="1">
    <location>
        <begin position="12"/>
        <end position="33"/>
    </location>
</feature>
<dbReference type="Gene3D" id="3.10.620.30">
    <property type="match status" value="1"/>
</dbReference>
<keyword evidence="1" id="KW-0472">Membrane</keyword>
<dbReference type="Proteomes" id="UP000297706">
    <property type="component" value="Unassembled WGS sequence"/>
</dbReference>
<keyword evidence="3" id="KW-1185">Reference proteome</keyword>
<dbReference type="SUPFAM" id="SSF54001">
    <property type="entry name" value="Cysteine proteinases"/>
    <property type="match status" value="1"/>
</dbReference>
<name>A0A4Y9VNH9_9PROT</name>
<dbReference type="Pfam" id="PF06035">
    <property type="entry name" value="Peptidase_C93"/>
    <property type="match status" value="1"/>
</dbReference>
<keyword evidence="1" id="KW-0812">Transmembrane</keyword>
<dbReference type="InterPro" id="IPR010319">
    <property type="entry name" value="Transglutaminase-like_Cys_pept"/>
</dbReference>
<dbReference type="InterPro" id="IPR038765">
    <property type="entry name" value="Papain-like_cys_pep_sf"/>
</dbReference>
<reference evidence="2 3" key="1">
    <citation type="submission" date="2018-02" db="EMBL/GenBank/DDBJ databases">
        <title>A novel lanthanide dependent methylotroph, Methylotenera sp. La3113.</title>
        <authorList>
            <person name="Lv H."/>
            <person name="Tani A."/>
        </authorList>
    </citation>
    <scope>NUCLEOTIDE SEQUENCE [LARGE SCALE GENOMIC DNA]</scope>
    <source>
        <strain evidence="2 3">La3113</strain>
    </source>
</reference>
<dbReference type="EMBL" id="PQVH01000015">
    <property type="protein sequence ID" value="TFW69771.1"/>
    <property type="molecule type" value="Genomic_DNA"/>
</dbReference>
<proteinExistence type="predicted"/>
<evidence type="ECO:0000313" key="2">
    <source>
        <dbReference type="EMBL" id="TFW69771.1"/>
    </source>
</evidence>
<dbReference type="PANTHER" id="PTHR39327:SF1">
    <property type="entry name" value="BLR5470 PROTEIN"/>
    <property type="match status" value="1"/>
</dbReference>
<gene>
    <name evidence="2" type="ORF">C3Y98_12030</name>
</gene>
<keyword evidence="1" id="KW-1133">Transmembrane helix</keyword>
<evidence type="ECO:0000313" key="3">
    <source>
        <dbReference type="Proteomes" id="UP000297706"/>
    </source>
</evidence>
<comment type="caution">
    <text evidence="2">The sequence shown here is derived from an EMBL/GenBank/DDBJ whole genome shotgun (WGS) entry which is preliminary data.</text>
</comment>
<dbReference type="RefSeq" id="WP_135278834.1">
    <property type="nucleotide sequence ID" value="NZ_PQVH01000015.1"/>
</dbReference>
<dbReference type="PANTHER" id="PTHR39327">
    <property type="match status" value="1"/>
</dbReference>
<protein>
    <submittedName>
        <fullName evidence="2">Transglutaminase</fullName>
    </submittedName>
</protein>
<dbReference type="AlphaFoldDB" id="A0A4Y9VNH9"/>
<organism evidence="2 3">
    <name type="scientific">Methylotenera oryzisoli</name>
    <dbReference type="NCBI Taxonomy" id="2080758"/>
    <lineage>
        <taxon>Bacteria</taxon>
        <taxon>Pseudomonadati</taxon>
        <taxon>Pseudomonadota</taxon>
        <taxon>Betaproteobacteria</taxon>
        <taxon>Nitrosomonadales</taxon>
        <taxon>Methylophilaceae</taxon>
        <taxon>Methylotenera</taxon>
    </lineage>
</organism>